<gene>
    <name evidence="1" type="ORF">SAMN04487970_104727</name>
</gene>
<evidence type="ECO:0000313" key="2">
    <source>
        <dbReference type="Proteomes" id="UP000198601"/>
    </source>
</evidence>
<evidence type="ECO:0000313" key="1">
    <source>
        <dbReference type="EMBL" id="SCW78653.1"/>
    </source>
</evidence>
<keyword evidence="2" id="KW-1185">Reference proteome</keyword>
<name>A0A1G4TB13_9BACL</name>
<protein>
    <submittedName>
        <fullName evidence="1">Uncharacterized protein</fullName>
    </submittedName>
</protein>
<proteinExistence type="predicted"/>
<dbReference type="Proteomes" id="UP000198601">
    <property type="component" value="Unassembled WGS sequence"/>
</dbReference>
<reference evidence="2" key="1">
    <citation type="submission" date="2016-10" db="EMBL/GenBank/DDBJ databases">
        <authorList>
            <person name="Varghese N."/>
            <person name="Submissions S."/>
        </authorList>
    </citation>
    <scope>NUCLEOTIDE SEQUENCE [LARGE SCALE GENOMIC DNA]</scope>
    <source>
        <strain evidence="2">CGMCC 1.8946</strain>
    </source>
</reference>
<sequence>MVSVSPSRIAEEENPLRYDIDYFANTTNVVRTGWKQPVTMKNRKEKLRWLDNPQFAVEREPTG</sequence>
<organism evidence="1 2">
    <name type="scientific">Paenibacillus tianmuensis</name>
    <dbReference type="NCBI Taxonomy" id="624147"/>
    <lineage>
        <taxon>Bacteria</taxon>
        <taxon>Bacillati</taxon>
        <taxon>Bacillota</taxon>
        <taxon>Bacilli</taxon>
        <taxon>Bacillales</taxon>
        <taxon>Paenibacillaceae</taxon>
        <taxon>Paenibacillus</taxon>
    </lineage>
</organism>
<dbReference type="AlphaFoldDB" id="A0A1G4TB13"/>
<dbReference type="EMBL" id="FMTT01000047">
    <property type="protein sequence ID" value="SCW78653.1"/>
    <property type="molecule type" value="Genomic_DNA"/>
</dbReference>
<accession>A0A1G4TB13</accession>